<reference evidence="1 2" key="1">
    <citation type="submission" date="2017-05" db="EMBL/GenBank/DDBJ databases">
        <authorList>
            <person name="Song R."/>
            <person name="Chenine A.L."/>
            <person name="Ruprecht R.M."/>
        </authorList>
    </citation>
    <scope>NUCLEOTIDE SEQUENCE [LARGE SCALE GENOMIC DNA]</scope>
    <source>
        <strain evidence="1">SW32</strain>
    </source>
</reference>
<dbReference type="AlphaFoldDB" id="A0A240US53"/>
<evidence type="ECO:0000313" key="1">
    <source>
        <dbReference type="EMBL" id="ART63850.1"/>
    </source>
</evidence>
<dbReference type="Gene3D" id="3.10.129.10">
    <property type="entry name" value="Hotdog Thioesterase"/>
    <property type="match status" value="1"/>
</dbReference>
<dbReference type="Proteomes" id="UP000194457">
    <property type="component" value="Chromosome"/>
</dbReference>
<organism evidence="1 2">
    <name type="scientific">Kushneria marisflavi</name>
    <dbReference type="NCBI Taxonomy" id="157779"/>
    <lineage>
        <taxon>Bacteria</taxon>
        <taxon>Pseudomonadati</taxon>
        <taxon>Pseudomonadota</taxon>
        <taxon>Gammaproteobacteria</taxon>
        <taxon>Oceanospirillales</taxon>
        <taxon>Halomonadaceae</taxon>
        <taxon>Kushneria</taxon>
    </lineage>
</organism>
<dbReference type="KEGG" id="kma:B9H00_12960"/>
<sequence>MPESSPESVWPPVASLVPHQGPMCLLDHVINADEHHIVAAVTPSSGDLFAGTRGIAVQVALEWMAQASAAWSTLQPREGGTPRQGMLLGARRFEANTDYLSFDCPLEVRVSVDTVADSGLGTFEGVLYRSGDTPEHDWLARATLSVLQTPDDA</sequence>
<name>A0A240US53_9GAMM</name>
<keyword evidence="2" id="KW-1185">Reference proteome</keyword>
<evidence type="ECO:0000313" key="2">
    <source>
        <dbReference type="Proteomes" id="UP000194457"/>
    </source>
</evidence>
<dbReference type="InterPro" id="IPR016776">
    <property type="entry name" value="ApeP-like_dehydratase"/>
</dbReference>
<gene>
    <name evidence="1" type="ORF">B9H00_12960</name>
</gene>
<proteinExistence type="predicted"/>
<dbReference type="InterPro" id="IPR029069">
    <property type="entry name" value="HotDog_dom_sf"/>
</dbReference>
<dbReference type="RefSeq" id="WP_086900995.1">
    <property type="nucleotide sequence ID" value="NZ_CP021358.1"/>
</dbReference>
<dbReference type="EMBL" id="CP021358">
    <property type="protein sequence ID" value="ART63850.1"/>
    <property type="molecule type" value="Genomic_DNA"/>
</dbReference>
<protein>
    <submittedName>
        <fullName evidence="1">Uncharacterized protein</fullName>
    </submittedName>
</protein>
<dbReference type="OrthoDB" id="9800188at2"/>
<dbReference type="SUPFAM" id="SSF54637">
    <property type="entry name" value="Thioesterase/thiol ester dehydrase-isomerase"/>
    <property type="match status" value="1"/>
</dbReference>
<accession>A0A240US53</accession>
<dbReference type="Pfam" id="PF22817">
    <property type="entry name" value="ApeP-like"/>
    <property type="match status" value="1"/>
</dbReference>